<dbReference type="OrthoDB" id="6425807at2759"/>
<evidence type="ECO:0008006" key="3">
    <source>
        <dbReference type="Google" id="ProtNLM"/>
    </source>
</evidence>
<sequence>MGFSSRRPSRVPLVSQKNRKRRLLWAQERRNWLLQDWKKVAWSDESRFLFHHTAAGSEYGANSTNSWTPPAKRQLFRLVAGELWCVECFPEIHWVP</sequence>
<dbReference type="InterPro" id="IPR036397">
    <property type="entry name" value="RNaseH_sf"/>
</dbReference>
<reference evidence="1 2" key="1">
    <citation type="journal article" date="2019" name="Sci. Rep.">
        <title>Orb-weaving spider Araneus ventricosus genome elucidates the spidroin gene catalogue.</title>
        <authorList>
            <person name="Kono N."/>
            <person name="Nakamura H."/>
            <person name="Ohtoshi R."/>
            <person name="Moran D.A.P."/>
            <person name="Shinohara A."/>
            <person name="Yoshida Y."/>
            <person name="Fujiwara M."/>
            <person name="Mori M."/>
            <person name="Tomita M."/>
            <person name="Arakawa K."/>
        </authorList>
    </citation>
    <scope>NUCLEOTIDE SEQUENCE [LARGE SCALE GENOMIC DNA]</scope>
</reference>
<dbReference type="AlphaFoldDB" id="A0A4Y2BTQ0"/>
<proteinExistence type="predicted"/>
<organism evidence="1 2">
    <name type="scientific">Araneus ventricosus</name>
    <name type="common">Orbweaver spider</name>
    <name type="synonym">Epeira ventricosa</name>
    <dbReference type="NCBI Taxonomy" id="182803"/>
    <lineage>
        <taxon>Eukaryota</taxon>
        <taxon>Metazoa</taxon>
        <taxon>Ecdysozoa</taxon>
        <taxon>Arthropoda</taxon>
        <taxon>Chelicerata</taxon>
        <taxon>Arachnida</taxon>
        <taxon>Araneae</taxon>
        <taxon>Araneomorphae</taxon>
        <taxon>Entelegynae</taxon>
        <taxon>Araneoidea</taxon>
        <taxon>Araneidae</taxon>
        <taxon>Araneus</taxon>
    </lineage>
</organism>
<gene>
    <name evidence="1" type="ORF">AVEN_187496_1</name>
</gene>
<dbReference type="EMBL" id="BGPR01000107">
    <property type="protein sequence ID" value="GBL94987.1"/>
    <property type="molecule type" value="Genomic_DNA"/>
</dbReference>
<keyword evidence="2" id="KW-1185">Reference proteome</keyword>
<comment type="caution">
    <text evidence="1">The sequence shown here is derived from an EMBL/GenBank/DDBJ whole genome shotgun (WGS) entry which is preliminary data.</text>
</comment>
<dbReference type="GO" id="GO:0003676">
    <property type="term" value="F:nucleic acid binding"/>
    <property type="evidence" value="ECO:0007669"/>
    <property type="project" value="InterPro"/>
</dbReference>
<evidence type="ECO:0000313" key="1">
    <source>
        <dbReference type="EMBL" id="GBL94987.1"/>
    </source>
</evidence>
<name>A0A4Y2BTQ0_ARAVE</name>
<evidence type="ECO:0000313" key="2">
    <source>
        <dbReference type="Proteomes" id="UP000499080"/>
    </source>
</evidence>
<dbReference type="Proteomes" id="UP000499080">
    <property type="component" value="Unassembled WGS sequence"/>
</dbReference>
<accession>A0A4Y2BTQ0</accession>
<dbReference type="Gene3D" id="3.30.420.10">
    <property type="entry name" value="Ribonuclease H-like superfamily/Ribonuclease H"/>
    <property type="match status" value="1"/>
</dbReference>
<protein>
    <recommendedName>
        <fullName evidence="3">Transposase Tc1-like domain-containing protein</fullName>
    </recommendedName>
</protein>